<name>A0A367YEY8_9ASCO</name>
<feature type="compositionally biased region" description="Polar residues" evidence="1">
    <location>
        <begin position="730"/>
        <end position="762"/>
    </location>
</feature>
<dbReference type="SUPFAM" id="SSF48179">
    <property type="entry name" value="6-phosphogluconate dehydrogenase C-terminal domain-like"/>
    <property type="match status" value="1"/>
</dbReference>
<protein>
    <submittedName>
        <fullName evidence="3">Styryl dye vacuolar localization protein 3</fullName>
    </submittedName>
</protein>
<organism evidence="3 4">
    <name type="scientific">Candida viswanathii</name>
    <dbReference type="NCBI Taxonomy" id="5486"/>
    <lineage>
        <taxon>Eukaryota</taxon>
        <taxon>Fungi</taxon>
        <taxon>Dikarya</taxon>
        <taxon>Ascomycota</taxon>
        <taxon>Saccharomycotina</taxon>
        <taxon>Pichiomycetes</taxon>
        <taxon>Debaryomycetaceae</taxon>
        <taxon>Candida/Lodderomyces clade</taxon>
        <taxon>Candida</taxon>
    </lineage>
</organism>
<feature type="compositionally biased region" description="Low complexity" evidence="1">
    <location>
        <begin position="715"/>
        <end position="729"/>
    </location>
</feature>
<feature type="compositionally biased region" description="Low complexity" evidence="1">
    <location>
        <begin position="597"/>
        <end position="611"/>
    </location>
</feature>
<dbReference type="InterPro" id="IPR008927">
    <property type="entry name" value="6-PGluconate_DH-like_C_sf"/>
</dbReference>
<dbReference type="PANTHER" id="PTHR21708">
    <property type="entry name" value="PROBABLE 2-DEHYDROPANTOATE 2-REDUCTASE"/>
    <property type="match status" value="1"/>
</dbReference>
<dbReference type="GO" id="GO:0005737">
    <property type="term" value="C:cytoplasm"/>
    <property type="evidence" value="ECO:0007669"/>
    <property type="project" value="TreeGrafter"/>
</dbReference>
<feature type="compositionally biased region" description="Polar residues" evidence="1">
    <location>
        <begin position="533"/>
        <end position="550"/>
    </location>
</feature>
<accession>A0A367YEY8</accession>
<dbReference type="PANTHER" id="PTHR21708:SF25">
    <property type="entry name" value="PROTEIN PAM1-RELATED"/>
    <property type="match status" value="1"/>
</dbReference>
<feature type="domain" description="Ketopantoate reductase C-terminal" evidence="2">
    <location>
        <begin position="202"/>
        <end position="333"/>
    </location>
</feature>
<evidence type="ECO:0000259" key="2">
    <source>
        <dbReference type="Pfam" id="PF08546"/>
    </source>
</evidence>
<sequence length="933" mass="104464">MPASCLVVGSNPNIAFYAWRLYKTNSLEDLTLVNPNLNKNLPITWRSPQLGSSQYKPHDIYSSLKQVPPSKKFDVVILGCSSLQDFQGTCIGLKNFIHPDSIILVELTGYVNLEPYVTANFAKGPVNVVSIMNESDVRIVNTNEYSHQLRNTDTRIYLGSTSGSSKIANNKNFQKIYKLLQQVQEQSHSTITLLKSLSPKEFMTYQWKLALPRVIFNPIMTLFEISFPEELSKHILSKPLITGLINELFKLIKKMDCKLVKGFENEANLLKYYCGVYPATKQNTDYVNSPSFLYRFNKHLDLELDLLLLQPILLSDDNGVRTPYLENIYSSMSQFQKINSPGGSIFFQRKGEGDVTVNGNSLQHKQLDSDIEQKIQKQKKLDAALKDIEISKISLDNDIIKQDMNLKSIQQKIAEAESRLSNLLLEYDKKSKAAQYEHEEKLRRLAYEHDQRYKSLDQEYKQKTKDLESAYNNNKQDSVADISPVSIPATHPSSRQDEAPRNLNRDSVMTQSGLQEYKNFVQYGDAIGPDTPVIQQKQHASPLQPILQSSPKDDENGENFVDAAPSHLKQPYEQNRRQASSSQQPFAPYNGQQGNDYPGQQGYFEQQQHHQPPMPPQHQKLYRNGQQQQPHYPGNGSVPPPQLQHQHSHSYQQRQNYNPAYNTSFSNDQAPPHGLPNGGMSQNQFPPPLRSNGSMVGMNKHQGYPPMGSGYNGGPQQSAPPHQQAPQMQRLNSMPGSMSSYYEHQPQGSYSQSNTNHSSFNNAAPIDPFIEQRFRPNPKKNNRRSTLPMNGNLDGLDMGGRGGMPLPGAGRKSVSMIGSYSNGQPQQPTQRRASSSGPIMLNQSGGGAGPTPQPPQHMHGNHLRPPSMNDSQTSSSSANSNDTPKTNNDNININLNVPTMDSSNAKPLGGISSSNKGESNDKKKRGLFGKRKK</sequence>
<feature type="compositionally biased region" description="Polar residues" evidence="1">
    <location>
        <begin position="816"/>
        <end position="837"/>
    </location>
</feature>
<feature type="region of interest" description="Disordered" evidence="1">
    <location>
        <begin position="472"/>
        <end position="503"/>
    </location>
</feature>
<proteinExistence type="predicted"/>
<dbReference type="InterPro" id="IPR013752">
    <property type="entry name" value="KPA_reductase"/>
</dbReference>
<evidence type="ECO:0000313" key="3">
    <source>
        <dbReference type="EMBL" id="RCK63581.1"/>
    </source>
</evidence>
<dbReference type="InterPro" id="IPR013328">
    <property type="entry name" value="6PGD_dom2"/>
</dbReference>
<evidence type="ECO:0000313" key="4">
    <source>
        <dbReference type="Proteomes" id="UP000253472"/>
    </source>
</evidence>
<feature type="compositionally biased region" description="Basic and acidic residues" evidence="1">
    <location>
        <begin position="494"/>
        <end position="503"/>
    </location>
</feature>
<dbReference type="OrthoDB" id="5302359at2759"/>
<feature type="region of interest" description="Disordered" evidence="1">
    <location>
        <begin position="528"/>
        <end position="933"/>
    </location>
</feature>
<feature type="compositionally biased region" description="Polar residues" evidence="1">
    <location>
        <begin position="577"/>
        <end position="595"/>
    </location>
</feature>
<dbReference type="AlphaFoldDB" id="A0A367YEY8"/>
<feature type="compositionally biased region" description="Low complexity" evidence="1">
    <location>
        <begin position="643"/>
        <end position="655"/>
    </location>
</feature>
<dbReference type="Gene3D" id="1.10.1040.10">
    <property type="entry name" value="N-(1-d-carboxylethyl)-l-norvaline Dehydrogenase, domain 2"/>
    <property type="match status" value="1"/>
</dbReference>
<dbReference type="EMBL" id="QLNQ01000024">
    <property type="protein sequence ID" value="RCK63581.1"/>
    <property type="molecule type" value="Genomic_DNA"/>
</dbReference>
<comment type="caution">
    <text evidence="3">The sequence shown here is derived from an EMBL/GenBank/DDBJ whole genome shotgun (WGS) entry which is preliminary data.</text>
</comment>
<feature type="compositionally biased region" description="Low complexity" evidence="1">
    <location>
        <begin position="867"/>
        <end position="896"/>
    </location>
</feature>
<reference evidence="3 4" key="1">
    <citation type="submission" date="2018-06" db="EMBL/GenBank/DDBJ databases">
        <title>Whole genome sequencing of Candida tropicalis (genome annotated by CSBL at Korea University).</title>
        <authorList>
            <person name="Ahn J."/>
        </authorList>
    </citation>
    <scope>NUCLEOTIDE SEQUENCE [LARGE SCALE GENOMIC DNA]</scope>
    <source>
        <strain evidence="3 4">ATCC 20962</strain>
    </source>
</reference>
<dbReference type="InterPro" id="IPR051402">
    <property type="entry name" value="KPR-Related"/>
</dbReference>
<feature type="compositionally biased region" description="Basic residues" evidence="1">
    <location>
        <begin position="922"/>
        <end position="933"/>
    </location>
</feature>
<dbReference type="Pfam" id="PF08546">
    <property type="entry name" value="ApbA_C"/>
    <property type="match status" value="1"/>
</dbReference>
<dbReference type="Proteomes" id="UP000253472">
    <property type="component" value="Unassembled WGS sequence"/>
</dbReference>
<feature type="compositionally biased region" description="Polar residues" evidence="1">
    <location>
        <begin position="897"/>
        <end position="917"/>
    </location>
</feature>
<keyword evidence="4" id="KW-1185">Reference proteome</keyword>
<dbReference type="STRING" id="5486.A0A367YEY8"/>
<feature type="compositionally biased region" description="Polar residues" evidence="1">
    <location>
        <begin position="656"/>
        <end position="669"/>
    </location>
</feature>
<evidence type="ECO:0000256" key="1">
    <source>
        <dbReference type="SAM" id="MobiDB-lite"/>
    </source>
</evidence>
<gene>
    <name evidence="3" type="primary">SVL3_0</name>
    <name evidence="3" type="ORF">Cantr_09817</name>
</gene>